<sequence length="206" mass="22550">MDVGCPYETESNVTVFDGDWLEAKKLIVRKGAVTEHWEVISRKKRAANTVAHGVYIVPLIISSSCPTKIILEKQYRLAMNGYVLELPGGLLKEAESPEQTAERELWEETGYSGKAVKVSAGICTEGAPVMFNTCKFVTVHVDGDRPENTNPRQNLPPAELEHISVVIVPLEQLDATLQQHADQGVYIMGELHTLALGLSLAGKIGI</sequence>
<dbReference type="GO" id="GO:0019693">
    <property type="term" value="P:ribose phosphate metabolic process"/>
    <property type="evidence" value="ECO:0007669"/>
    <property type="project" value="TreeGrafter"/>
</dbReference>
<organism evidence="3 4">
    <name type="scientific">Plectus sambesii</name>
    <dbReference type="NCBI Taxonomy" id="2011161"/>
    <lineage>
        <taxon>Eukaryota</taxon>
        <taxon>Metazoa</taxon>
        <taxon>Ecdysozoa</taxon>
        <taxon>Nematoda</taxon>
        <taxon>Chromadorea</taxon>
        <taxon>Plectida</taxon>
        <taxon>Plectina</taxon>
        <taxon>Plectoidea</taxon>
        <taxon>Plectidae</taxon>
        <taxon>Plectus</taxon>
    </lineage>
</organism>
<dbReference type="Proteomes" id="UP000887566">
    <property type="component" value="Unplaced"/>
</dbReference>
<dbReference type="AlphaFoldDB" id="A0A914VSL6"/>
<protein>
    <submittedName>
        <fullName evidence="4">Nudix hydrolase domain-containing protein</fullName>
    </submittedName>
</protein>
<dbReference type="GO" id="GO:0016787">
    <property type="term" value="F:hydrolase activity"/>
    <property type="evidence" value="ECO:0007669"/>
    <property type="project" value="UniProtKB-KW"/>
</dbReference>
<evidence type="ECO:0000313" key="3">
    <source>
        <dbReference type="Proteomes" id="UP000887566"/>
    </source>
</evidence>
<evidence type="ECO:0000313" key="4">
    <source>
        <dbReference type="WBParaSite" id="PSAMB.scaffold246size61639.g4129.t1"/>
    </source>
</evidence>
<keyword evidence="3" id="KW-1185">Reference proteome</keyword>
<dbReference type="GO" id="GO:0006753">
    <property type="term" value="P:nucleoside phosphate metabolic process"/>
    <property type="evidence" value="ECO:0007669"/>
    <property type="project" value="TreeGrafter"/>
</dbReference>
<accession>A0A914VSL6</accession>
<dbReference type="PROSITE" id="PS51462">
    <property type="entry name" value="NUDIX"/>
    <property type="match status" value="1"/>
</dbReference>
<dbReference type="InterPro" id="IPR000086">
    <property type="entry name" value="NUDIX_hydrolase_dom"/>
</dbReference>
<name>A0A914VSL6_9BILA</name>
<dbReference type="PROSITE" id="PS00893">
    <property type="entry name" value="NUDIX_BOX"/>
    <property type="match status" value="1"/>
</dbReference>
<feature type="domain" description="Nudix hydrolase" evidence="2">
    <location>
        <begin position="50"/>
        <end position="191"/>
    </location>
</feature>
<dbReference type="InterPro" id="IPR015797">
    <property type="entry name" value="NUDIX_hydrolase-like_dom_sf"/>
</dbReference>
<dbReference type="Pfam" id="PF00293">
    <property type="entry name" value="NUDIX"/>
    <property type="match status" value="1"/>
</dbReference>
<proteinExistence type="predicted"/>
<keyword evidence="1" id="KW-0378">Hydrolase</keyword>
<dbReference type="SUPFAM" id="SSF55811">
    <property type="entry name" value="Nudix"/>
    <property type="match status" value="1"/>
</dbReference>
<dbReference type="Gene3D" id="3.90.79.10">
    <property type="entry name" value="Nucleoside Triphosphate Pyrophosphohydrolase"/>
    <property type="match status" value="1"/>
</dbReference>
<dbReference type="WBParaSite" id="PSAMB.scaffold246size61639.g4129.t1">
    <property type="protein sequence ID" value="PSAMB.scaffold246size61639.g4129.t1"/>
    <property type="gene ID" value="PSAMB.scaffold246size61639.g4129"/>
</dbReference>
<dbReference type="PANTHER" id="PTHR11839">
    <property type="entry name" value="UDP/ADP-SUGAR PYROPHOSPHATASE"/>
    <property type="match status" value="1"/>
</dbReference>
<evidence type="ECO:0000256" key="1">
    <source>
        <dbReference type="ARBA" id="ARBA00022801"/>
    </source>
</evidence>
<reference evidence="4" key="1">
    <citation type="submission" date="2022-11" db="UniProtKB">
        <authorList>
            <consortium name="WormBaseParasite"/>
        </authorList>
    </citation>
    <scope>IDENTIFICATION</scope>
</reference>
<evidence type="ECO:0000259" key="2">
    <source>
        <dbReference type="PROSITE" id="PS51462"/>
    </source>
</evidence>
<dbReference type="PANTHER" id="PTHR11839:SF1">
    <property type="entry name" value="ADP-SUGAR PYROPHOSPHATASE"/>
    <property type="match status" value="1"/>
</dbReference>
<dbReference type="InterPro" id="IPR020084">
    <property type="entry name" value="NUDIX_hydrolase_CS"/>
</dbReference>